<reference evidence="1 2" key="1">
    <citation type="journal article" date="2020" name="Nat. Food">
        <title>A phased Vanilla planifolia genome enables genetic improvement of flavour and production.</title>
        <authorList>
            <person name="Hasing T."/>
            <person name="Tang H."/>
            <person name="Brym M."/>
            <person name="Khazi F."/>
            <person name="Huang T."/>
            <person name="Chambers A.H."/>
        </authorList>
    </citation>
    <scope>NUCLEOTIDE SEQUENCE [LARGE SCALE GENOMIC DNA]</scope>
    <source>
        <tissue evidence="1">Leaf</tissue>
    </source>
</reference>
<sequence length="83" mass="9529">MEVQYPVILKQREAPMCHGGQAIVERESGSFLQSKEEEVWAAIDATFERVAEQKKTATCLRRRKDHDDGASLTKSLKYMICKR</sequence>
<gene>
    <name evidence="1" type="ORF">HPP92_005981</name>
</gene>
<evidence type="ECO:0000313" key="1">
    <source>
        <dbReference type="EMBL" id="KAG0494987.1"/>
    </source>
</evidence>
<organism evidence="1 2">
    <name type="scientific">Vanilla planifolia</name>
    <name type="common">Vanilla</name>
    <dbReference type="NCBI Taxonomy" id="51239"/>
    <lineage>
        <taxon>Eukaryota</taxon>
        <taxon>Viridiplantae</taxon>
        <taxon>Streptophyta</taxon>
        <taxon>Embryophyta</taxon>
        <taxon>Tracheophyta</taxon>
        <taxon>Spermatophyta</taxon>
        <taxon>Magnoliopsida</taxon>
        <taxon>Liliopsida</taxon>
        <taxon>Asparagales</taxon>
        <taxon>Orchidaceae</taxon>
        <taxon>Vanilloideae</taxon>
        <taxon>Vanilleae</taxon>
        <taxon>Vanilla</taxon>
    </lineage>
</organism>
<dbReference type="AlphaFoldDB" id="A0A835S0L9"/>
<protein>
    <submittedName>
        <fullName evidence="1">Uncharacterized protein</fullName>
    </submittedName>
</protein>
<proteinExistence type="predicted"/>
<name>A0A835S0L9_VANPL</name>
<accession>A0A835S0L9</accession>
<comment type="caution">
    <text evidence="1">The sequence shown here is derived from an EMBL/GenBank/DDBJ whole genome shotgun (WGS) entry which is preliminary data.</text>
</comment>
<evidence type="ECO:0000313" key="2">
    <source>
        <dbReference type="Proteomes" id="UP000639772"/>
    </source>
</evidence>
<dbReference type="Proteomes" id="UP000639772">
    <property type="component" value="Unassembled WGS sequence"/>
</dbReference>
<dbReference type="EMBL" id="JADCNM010000002">
    <property type="protein sequence ID" value="KAG0494987.1"/>
    <property type="molecule type" value="Genomic_DNA"/>
</dbReference>